<name>A0A0J8TPQ2_COCIT</name>
<feature type="compositionally biased region" description="Acidic residues" evidence="1">
    <location>
        <begin position="713"/>
        <end position="746"/>
    </location>
</feature>
<gene>
    <name evidence="2" type="ORF">CISG_04866</name>
</gene>
<dbReference type="FunFam" id="3.30.830.10:FF:000036">
    <property type="entry name" value="Putative zinc metalloprotease"/>
    <property type="match status" value="1"/>
</dbReference>
<reference evidence="3" key="1">
    <citation type="journal article" date="2010" name="Genome Res.">
        <title>Population genomic sequencing of Coccidioides fungi reveals recent hybridization and transposon control.</title>
        <authorList>
            <person name="Neafsey D.E."/>
            <person name="Barker B.M."/>
            <person name="Sharpton T.J."/>
            <person name="Stajich J.E."/>
            <person name="Park D.J."/>
            <person name="Whiston E."/>
            <person name="Hung C.-Y."/>
            <person name="McMahan C."/>
            <person name="White J."/>
            <person name="Sykes S."/>
            <person name="Heiman D."/>
            <person name="Young S."/>
            <person name="Zeng Q."/>
            <person name="Abouelleil A."/>
            <person name="Aftuck L."/>
            <person name="Bessette D."/>
            <person name="Brown A."/>
            <person name="FitzGerald M."/>
            <person name="Lui A."/>
            <person name="Macdonald J.P."/>
            <person name="Priest M."/>
            <person name="Orbach M.J."/>
            <person name="Galgiani J.N."/>
            <person name="Kirkland T.N."/>
            <person name="Cole G.T."/>
            <person name="Birren B.W."/>
            <person name="Henn M.R."/>
            <person name="Taylor J.W."/>
            <person name="Rounsley S.D."/>
        </authorList>
    </citation>
    <scope>NUCLEOTIDE SEQUENCE [LARGE SCALE GENOMIC DNA]</scope>
    <source>
        <strain evidence="3">RMSCC 3703</strain>
    </source>
</reference>
<accession>A0A0J8TPQ2</accession>
<dbReference type="SUPFAM" id="SSF63411">
    <property type="entry name" value="LuxS/MPP-like metallohydrolase"/>
    <property type="match status" value="3"/>
</dbReference>
<dbReference type="FunFam" id="3.30.830.10:FF:000015">
    <property type="entry name" value="Putative zinc metalloprotease"/>
    <property type="match status" value="1"/>
</dbReference>
<evidence type="ECO:0000313" key="3">
    <source>
        <dbReference type="Proteomes" id="UP000054559"/>
    </source>
</evidence>
<organism evidence="2 3">
    <name type="scientific">Coccidioides immitis RMSCC 3703</name>
    <dbReference type="NCBI Taxonomy" id="454286"/>
    <lineage>
        <taxon>Eukaryota</taxon>
        <taxon>Fungi</taxon>
        <taxon>Dikarya</taxon>
        <taxon>Ascomycota</taxon>
        <taxon>Pezizomycotina</taxon>
        <taxon>Eurotiomycetes</taxon>
        <taxon>Eurotiomycetidae</taxon>
        <taxon>Onygenales</taxon>
        <taxon>Onygenaceae</taxon>
        <taxon>Coccidioides</taxon>
    </lineage>
</organism>
<dbReference type="PANTHER" id="PTHR43016">
    <property type="entry name" value="PRESEQUENCE PROTEASE"/>
    <property type="match status" value="1"/>
</dbReference>
<dbReference type="GO" id="GO:0046872">
    <property type="term" value="F:metal ion binding"/>
    <property type="evidence" value="ECO:0007669"/>
    <property type="project" value="InterPro"/>
</dbReference>
<proteinExistence type="predicted"/>
<dbReference type="AlphaFoldDB" id="A0A0J8TPQ2"/>
<dbReference type="Proteomes" id="UP000054559">
    <property type="component" value="Unassembled WGS sequence"/>
</dbReference>
<dbReference type="InterPro" id="IPR011249">
    <property type="entry name" value="Metalloenz_LuxS/M16"/>
</dbReference>
<dbReference type="EMBL" id="DS268142">
    <property type="protein sequence ID" value="KMU75692.1"/>
    <property type="molecule type" value="Genomic_DNA"/>
</dbReference>
<evidence type="ECO:0000256" key="1">
    <source>
        <dbReference type="SAM" id="MobiDB-lite"/>
    </source>
</evidence>
<protein>
    <submittedName>
        <fullName evidence="2">Metallopeptidase</fullName>
    </submittedName>
</protein>
<dbReference type="OrthoDB" id="4953at2759"/>
<sequence length="746" mass="83328">MGSHNGGRSFFRRLQKFKPDYSASTFTHYESERTGMRAVVIDQKGPKVYGYFVLATEIHDDSGSPHTLEHLCFMGSRNFRYKGFLDKLATRLYSDTNAWTATDHTAYTLDTAGWESFSLILPIYLEHIIAPTLTDAGCYTESLSGSTPERPVPSCALRVPSGKLDSQNEEAMKRREIAARKRQLRKRGLKELADKLSKAKAENDKPITREILAKIQVPDTDSIHFVHTTTAKSGHALKGGRPNNKVQQLIDLDGMDSPMFIHFENINSNFVQFSLVISTQGVPVELLPLLSVYTETFFSLPIDRNGERVSFEQVIVDLERDTVGYTMDGSPGNSEMLAITFQVELEKYETAISYLKELTWNSIFDPERLIAVTTRLFSDVPDAKRSGSGMVGGVRYMVQYAPESIVRARSTLVRAKYLKRISKLLAKDPESVVQRMELIRKALFQPENLRILVIGDLERLPNPVSSWKPYIEGLDMSKPLLPLVKQSERLSDAGKAPGQLTYIVPMPTIDTSHVNASANGLNCYDHPKLPALMVAIAYMNAVEGPLWVAVRGTGLAYGASFRHNVETGLIHFNIYRSPNGFKAFEAAKKIVDDHLSGVAVLDPMMSLEGAISTIVAGFANEQATYILSAQESYIRQVIRNLPPDYKEALLKKVRAVTIDQLKESLREMVFPVFTPGSSDIVVTCAPVLEERIKTGFESLGFKPEVQPLKYFEDDYGLQLDDEEEDEDEDDEDGGLDSDTGSDEDEE</sequence>
<dbReference type="FunFam" id="3.30.830.10:FF:000042">
    <property type="entry name" value="Zinc metalloprotease, putative"/>
    <property type="match status" value="1"/>
</dbReference>
<dbReference type="Gene3D" id="3.30.830.10">
    <property type="entry name" value="Metalloenzyme, LuxS/M16 peptidase-like"/>
    <property type="match status" value="3"/>
</dbReference>
<feature type="region of interest" description="Disordered" evidence="1">
    <location>
        <begin position="712"/>
        <end position="746"/>
    </location>
</feature>
<dbReference type="STRING" id="454286.A0A0J8TPQ2"/>
<dbReference type="PANTHER" id="PTHR43016:SF16">
    <property type="entry name" value="METALLOPROTEASE, PUTATIVE (AFU_ORTHOLOGUE AFUA_4G07610)-RELATED"/>
    <property type="match status" value="1"/>
</dbReference>
<evidence type="ECO:0000313" key="2">
    <source>
        <dbReference type="EMBL" id="KMU75692.1"/>
    </source>
</evidence>